<evidence type="ECO:0000313" key="9">
    <source>
        <dbReference type="Proteomes" id="UP000271974"/>
    </source>
</evidence>
<gene>
    <name evidence="8" type="ORF">EGW08_015362</name>
</gene>
<dbReference type="SUPFAM" id="SSF57625">
    <property type="entry name" value="Invertebrate chitin-binding proteins"/>
    <property type="match status" value="2"/>
</dbReference>
<dbReference type="InterPro" id="IPR002557">
    <property type="entry name" value="Chitin-bd_dom"/>
</dbReference>
<evidence type="ECO:0000259" key="7">
    <source>
        <dbReference type="PROSITE" id="PS50940"/>
    </source>
</evidence>
<evidence type="ECO:0000313" key="8">
    <source>
        <dbReference type="EMBL" id="RUS76871.1"/>
    </source>
</evidence>
<evidence type="ECO:0000256" key="1">
    <source>
        <dbReference type="ARBA" id="ARBA00022669"/>
    </source>
</evidence>
<dbReference type="PANTHER" id="PTHR23301">
    <property type="entry name" value="CHITIN BINDING PERITROPHIN-A"/>
    <property type="match status" value="1"/>
</dbReference>
<evidence type="ECO:0000256" key="5">
    <source>
        <dbReference type="ARBA" id="ARBA00023180"/>
    </source>
</evidence>
<feature type="signal peptide" evidence="6">
    <location>
        <begin position="1"/>
        <end position="17"/>
    </location>
</feature>
<proteinExistence type="predicted"/>
<keyword evidence="9" id="KW-1185">Reference proteome</keyword>
<dbReference type="Proteomes" id="UP000271974">
    <property type="component" value="Unassembled WGS sequence"/>
</dbReference>
<organism evidence="8 9">
    <name type="scientific">Elysia chlorotica</name>
    <name type="common">Eastern emerald elysia</name>
    <name type="synonym">Sea slug</name>
    <dbReference type="NCBI Taxonomy" id="188477"/>
    <lineage>
        <taxon>Eukaryota</taxon>
        <taxon>Metazoa</taxon>
        <taxon>Spiralia</taxon>
        <taxon>Lophotrochozoa</taxon>
        <taxon>Mollusca</taxon>
        <taxon>Gastropoda</taxon>
        <taxon>Heterobranchia</taxon>
        <taxon>Euthyneura</taxon>
        <taxon>Panpulmonata</taxon>
        <taxon>Sacoglossa</taxon>
        <taxon>Placobranchoidea</taxon>
        <taxon>Plakobranchidae</taxon>
        <taxon>Elysia</taxon>
    </lineage>
</organism>
<name>A0A433T5Q7_ELYCH</name>
<accession>A0A433T5Q7</accession>
<comment type="caution">
    <text evidence="8">The sequence shown here is derived from an EMBL/GenBank/DDBJ whole genome shotgun (WGS) entry which is preliminary data.</text>
</comment>
<reference evidence="8 9" key="1">
    <citation type="submission" date="2019-01" db="EMBL/GenBank/DDBJ databases">
        <title>A draft genome assembly of the solar-powered sea slug Elysia chlorotica.</title>
        <authorList>
            <person name="Cai H."/>
            <person name="Li Q."/>
            <person name="Fang X."/>
            <person name="Li J."/>
            <person name="Curtis N.E."/>
            <person name="Altenburger A."/>
            <person name="Shibata T."/>
            <person name="Feng M."/>
            <person name="Maeda T."/>
            <person name="Schwartz J.A."/>
            <person name="Shigenobu S."/>
            <person name="Lundholm N."/>
            <person name="Nishiyama T."/>
            <person name="Yang H."/>
            <person name="Hasebe M."/>
            <person name="Li S."/>
            <person name="Pierce S.K."/>
            <person name="Wang J."/>
        </authorList>
    </citation>
    <scope>NUCLEOTIDE SEQUENCE [LARGE SCALE GENOMIC DNA]</scope>
    <source>
        <strain evidence="8">EC2010</strain>
        <tissue evidence="8">Whole organism of an adult</tissue>
    </source>
</reference>
<keyword evidence="4" id="KW-1015">Disulfide bond</keyword>
<dbReference type="AlphaFoldDB" id="A0A433T5Q7"/>
<evidence type="ECO:0000256" key="3">
    <source>
        <dbReference type="ARBA" id="ARBA00022737"/>
    </source>
</evidence>
<keyword evidence="3" id="KW-0677">Repeat</keyword>
<dbReference type="InterPro" id="IPR036508">
    <property type="entry name" value="Chitin-bd_dom_sf"/>
</dbReference>
<dbReference type="PROSITE" id="PS50940">
    <property type="entry name" value="CHIT_BIND_II"/>
    <property type="match status" value="2"/>
</dbReference>
<keyword evidence="5" id="KW-0325">Glycoprotein</keyword>
<dbReference type="GO" id="GO:0005576">
    <property type="term" value="C:extracellular region"/>
    <property type="evidence" value="ECO:0007669"/>
    <property type="project" value="InterPro"/>
</dbReference>
<evidence type="ECO:0000256" key="4">
    <source>
        <dbReference type="ARBA" id="ARBA00023157"/>
    </source>
</evidence>
<feature type="chain" id="PRO_5019165000" description="Chitin-binding type-2 domain-containing protein" evidence="6">
    <location>
        <begin position="18"/>
        <end position="136"/>
    </location>
</feature>
<feature type="domain" description="Chitin-binding type-2" evidence="7">
    <location>
        <begin position="14"/>
        <end position="73"/>
    </location>
</feature>
<feature type="domain" description="Chitin-binding type-2" evidence="7">
    <location>
        <begin position="74"/>
        <end position="134"/>
    </location>
</feature>
<dbReference type="OrthoDB" id="6020543at2759"/>
<dbReference type="SMART" id="SM00494">
    <property type="entry name" value="ChtBD2"/>
    <property type="match status" value="2"/>
</dbReference>
<dbReference type="EMBL" id="RQTK01000627">
    <property type="protein sequence ID" value="RUS76871.1"/>
    <property type="molecule type" value="Genomic_DNA"/>
</dbReference>
<sequence>MKSLYVVLAILPATVLCMNCTGQADGNYEIGCRSYTICASGKSNIISCESGTAYNTDTGKCDDINNIPPPCGVMKDCSALDNARYADTDNNCRSYYTCNGGTFVGHNFCPANLVFNEENQACDYPDNVRAPCGTKV</sequence>
<protein>
    <recommendedName>
        <fullName evidence="7">Chitin-binding type-2 domain-containing protein</fullName>
    </recommendedName>
</protein>
<dbReference type="InterPro" id="IPR051940">
    <property type="entry name" value="Chitin_bind-dev_reg"/>
</dbReference>
<evidence type="ECO:0000256" key="2">
    <source>
        <dbReference type="ARBA" id="ARBA00022729"/>
    </source>
</evidence>
<dbReference type="Pfam" id="PF01607">
    <property type="entry name" value="CBM_14"/>
    <property type="match status" value="2"/>
</dbReference>
<dbReference type="PANTHER" id="PTHR23301:SF0">
    <property type="entry name" value="CHITIN-BINDING TYPE-2 DOMAIN-CONTAINING PROTEIN-RELATED"/>
    <property type="match status" value="1"/>
</dbReference>
<evidence type="ECO:0000256" key="6">
    <source>
        <dbReference type="SAM" id="SignalP"/>
    </source>
</evidence>
<keyword evidence="2 6" id="KW-0732">Signal</keyword>
<dbReference type="GO" id="GO:0008061">
    <property type="term" value="F:chitin binding"/>
    <property type="evidence" value="ECO:0007669"/>
    <property type="project" value="UniProtKB-KW"/>
</dbReference>
<keyword evidence="1" id="KW-0147">Chitin-binding</keyword>
<dbReference type="Gene3D" id="2.170.140.10">
    <property type="entry name" value="Chitin binding domain"/>
    <property type="match status" value="2"/>
</dbReference>